<dbReference type="PANTHER" id="PTHR21621:SF0">
    <property type="entry name" value="BETA-CITRYLGLUTAMATE SYNTHASE B-RELATED"/>
    <property type="match status" value="1"/>
</dbReference>
<keyword evidence="2" id="KW-0067">ATP-binding</keyword>
<dbReference type="RefSeq" id="WP_039608127.1">
    <property type="nucleotide sequence ID" value="NZ_JWIC01000004.1"/>
</dbReference>
<evidence type="ECO:0000313" key="4">
    <source>
        <dbReference type="EMBL" id="KID57828.1"/>
    </source>
</evidence>
<protein>
    <submittedName>
        <fullName evidence="4">30S ribosomal protein S6 modification protein RimK</fullName>
    </submittedName>
</protein>
<dbReference type="InterPro" id="IPR013651">
    <property type="entry name" value="ATP-grasp_RimK-type"/>
</dbReference>
<dbReference type="GO" id="GO:0046872">
    <property type="term" value="F:metal ion binding"/>
    <property type="evidence" value="ECO:0007669"/>
    <property type="project" value="InterPro"/>
</dbReference>
<dbReference type="GO" id="GO:0005524">
    <property type="term" value="F:ATP binding"/>
    <property type="evidence" value="ECO:0007669"/>
    <property type="project" value="UniProtKB-UniRule"/>
</dbReference>
<comment type="caution">
    <text evidence="4">The sequence shown here is derived from an EMBL/GenBank/DDBJ whole genome shotgun (WGS) entry which is preliminary data.</text>
</comment>
<dbReference type="PANTHER" id="PTHR21621">
    <property type="entry name" value="RIBOSOMAL PROTEIN S6 MODIFICATION PROTEIN"/>
    <property type="match status" value="1"/>
</dbReference>
<keyword evidence="2" id="KW-0547">Nucleotide-binding</keyword>
<dbReference type="OrthoDB" id="6808660at2"/>
<gene>
    <name evidence="4" type="ORF">JF50_03490</name>
</gene>
<dbReference type="InterPro" id="IPR011761">
    <property type="entry name" value="ATP-grasp"/>
</dbReference>
<dbReference type="GO" id="GO:0016879">
    <property type="term" value="F:ligase activity, forming carbon-nitrogen bonds"/>
    <property type="evidence" value="ECO:0007669"/>
    <property type="project" value="TreeGrafter"/>
</dbReference>
<accession>A0A0C1MSM0</accession>
<dbReference type="Proteomes" id="UP000031327">
    <property type="component" value="Unassembled WGS sequence"/>
</dbReference>
<evidence type="ECO:0000256" key="1">
    <source>
        <dbReference type="ARBA" id="ARBA00023211"/>
    </source>
</evidence>
<dbReference type="EMBL" id="JWIC01000004">
    <property type="protein sequence ID" value="KID57828.1"/>
    <property type="molecule type" value="Genomic_DNA"/>
</dbReference>
<name>A0A0C1MSM0_9GAMM</name>
<feature type="domain" description="ATP-grasp" evidence="3">
    <location>
        <begin position="109"/>
        <end position="296"/>
    </location>
</feature>
<dbReference type="Gene3D" id="3.40.50.20">
    <property type="match status" value="1"/>
</dbReference>
<dbReference type="AlphaFoldDB" id="A0A0C1MSM0"/>
<proteinExistence type="predicted"/>
<dbReference type="Gene3D" id="3.30.470.20">
    <property type="entry name" value="ATP-grasp fold, B domain"/>
    <property type="match status" value="1"/>
</dbReference>
<evidence type="ECO:0000313" key="5">
    <source>
        <dbReference type="Proteomes" id="UP000031327"/>
    </source>
</evidence>
<sequence>MTAVSRAPHVGIWMYENGGGREIEQQLVHALAERGIQASTGLNLRDARARDGGIECNGVSMEQLDAFLSYNAGQQTQYQLYLYETLNETIPTLNNYRAFALAEDKFRTSHLLNSHGICTPDYRLCHKNDMDGLRAALHDFGGKLVYKPTDGWGGVGIVKIEGEQALDMIMPFLSRTDLRYFYVERFINYDNTDYRVDVVDGQFVGCYGRKAPKDDWKTNVTSGGSVFVREANDEVVALALKATKALGLEISGVDLIYDREKEQYVVLEVNTIPAFATPEQEQLGLTFNQAKIQAMVGLIEKTVTNKTSFQSAKVA</sequence>
<dbReference type="SUPFAM" id="SSF56059">
    <property type="entry name" value="Glutathione synthetase ATP-binding domain-like"/>
    <property type="match status" value="1"/>
</dbReference>
<dbReference type="GO" id="GO:0005737">
    <property type="term" value="C:cytoplasm"/>
    <property type="evidence" value="ECO:0007669"/>
    <property type="project" value="TreeGrafter"/>
</dbReference>
<organism evidence="4 5">
    <name type="scientific">Pseudoalteromonas luteoviolacea</name>
    <dbReference type="NCBI Taxonomy" id="43657"/>
    <lineage>
        <taxon>Bacteria</taxon>
        <taxon>Pseudomonadati</taxon>
        <taxon>Pseudomonadota</taxon>
        <taxon>Gammaproteobacteria</taxon>
        <taxon>Alteromonadales</taxon>
        <taxon>Pseudoalteromonadaceae</taxon>
        <taxon>Pseudoalteromonas</taxon>
    </lineage>
</organism>
<dbReference type="PROSITE" id="PS50975">
    <property type="entry name" value="ATP_GRASP"/>
    <property type="match status" value="1"/>
</dbReference>
<dbReference type="Pfam" id="PF08443">
    <property type="entry name" value="RimK"/>
    <property type="match status" value="1"/>
</dbReference>
<keyword evidence="1" id="KW-0464">Manganese</keyword>
<reference evidence="4 5" key="1">
    <citation type="submission" date="2014-12" db="EMBL/GenBank/DDBJ databases">
        <title>Draft Genome Sequence of Pseudoalteromonas luteoviolacea HI1.</title>
        <authorList>
            <person name="Asahina A.Y."/>
            <person name="Hadfield M.G."/>
        </authorList>
    </citation>
    <scope>NUCLEOTIDE SEQUENCE [LARGE SCALE GENOMIC DNA]</scope>
    <source>
        <strain evidence="4 5">HI1</strain>
    </source>
</reference>
<evidence type="ECO:0000259" key="3">
    <source>
        <dbReference type="PROSITE" id="PS50975"/>
    </source>
</evidence>
<evidence type="ECO:0000256" key="2">
    <source>
        <dbReference type="PROSITE-ProRule" id="PRU00409"/>
    </source>
</evidence>